<evidence type="ECO:0000256" key="1">
    <source>
        <dbReference type="SAM" id="MobiDB-lite"/>
    </source>
</evidence>
<comment type="caution">
    <text evidence="3">The sequence shown here is derived from an EMBL/GenBank/DDBJ whole genome shotgun (WGS) entry which is preliminary data.</text>
</comment>
<organism evidence="3 4">
    <name type="scientific">Catenuloplanes atrovinosus</name>
    <dbReference type="NCBI Taxonomy" id="137266"/>
    <lineage>
        <taxon>Bacteria</taxon>
        <taxon>Bacillati</taxon>
        <taxon>Actinomycetota</taxon>
        <taxon>Actinomycetes</taxon>
        <taxon>Micromonosporales</taxon>
        <taxon>Micromonosporaceae</taxon>
        <taxon>Catenuloplanes</taxon>
    </lineage>
</organism>
<evidence type="ECO:0000313" key="3">
    <source>
        <dbReference type="EMBL" id="MDR7279968.1"/>
    </source>
</evidence>
<keyword evidence="4" id="KW-1185">Reference proteome</keyword>
<feature type="chain" id="PRO_5042044510" description="Secreted protein" evidence="2">
    <location>
        <begin position="22"/>
        <end position="198"/>
    </location>
</feature>
<dbReference type="Proteomes" id="UP001183643">
    <property type="component" value="Unassembled WGS sequence"/>
</dbReference>
<dbReference type="RefSeq" id="WP_310374066.1">
    <property type="nucleotide sequence ID" value="NZ_JAVDYB010000001.1"/>
</dbReference>
<dbReference type="PROSITE" id="PS51257">
    <property type="entry name" value="PROKAR_LIPOPROTEIN"/>
    <property type="match status" value="1"/>
</dbReference>
<accession>A0AAE3YU41</accession>
<evidence type="ECO:0000256" key="2">
    <source>
        <dbReference type="SAM" id="SignalP"/>
    </source>
</evidence>
<reference evidence="3" key="1">
    <citation type="submission" date="2023-07" db="EMBL/GenBank/DDBJ databases">
        <title>Sequencing the genomes of 1000 actinobacteria strains.</title>
        <authorList>
            <person name="Klenk H.-P."/>
        </authorList>
    </citation>
    <scope>NUCLEOTIDE SEQUENCE</scope>
    <source>
        <strain evidence="3">DSM 44707</strain>
    </source>
</reference>
<evidence type="ECO:0000313" key="4">
    <source>
        <dbReference type="Proteomes" id="UP001183643"/>
    </source>
</evidence>
<dbReference type="AlphaFoldDB" id="A0AAE3YU41"/>
<feature type="signal peptide" evidence="2">
    <location>
        <begin position="1"/>
        <end position="21"/>
    </location>
</feature>
<name>A0AAE3YU41_9ACTN</name>
<feature type="region of interest" description="Disordered" evidence="1">
    <location>
        <begin position="177"/>
        <end position="198"/>
    </location>
</feature>
<dbReference type="EMBL" id="JAVDYB010000001">
    <property type="protein sequence ID" value="MDR7279968.1"/>
    <property type="molecule type" value="Genomic_DNA"/>
</dbReference>
<gene>
    <name evidence="3" type="ORF">J2S41_006746</name>
</gene>
<proteinExistence type="predicted"/>
<sequence>MPVSRTLIALALPVVSAALIAACGTPPGLEQPTTRPRAGVSAAASVPVLDVPSMPLPWLTPTASPTEGYAESVLVPCQGDPGAADVIAVLRGTGGLVSAAGGARVSSGPFCAGTWQLSLVTVPDAEPLFVVTSGTPDTLKLVTAGTNVCTPRVRGAAPSALRAVACAEAPLPTATPLPTVSPTASPTASPTPTAAFQI</sequence>
<keyword evidence="2" id="KW-0732">Signal</keyword>
<protein>
    <recommendedName>
        <fullName evidence="5">Secreted protein</fullName>
    </recommendedName>
</protein>
<evidence type="ECO:0008006" key="5">
    <source>
        <dbReference type="Google" id="ProtNLM"/>
    </source>
</evidence>